<dbReference type="PANTHER" id="PTHR31566">
    <property type="entry name" value="CYTOCHROME C BIOGENESIS PROTEIN CCS1, CHLOROPLASTIC"/>
    <property type="match status" value="1"/>
</dbReference>
<dbReference type="InterPro" id="IPR007816">
    <property type="entry name" value="ResB-like_domain"/>
</dbReference>
<keyword evidence="4 7" id="KW-1133">Transmembrane helix</keyword>
<keyword evidence="5 7" id="KW-0472">Membrane</keyword>
<feature type="transmembrane region" description="Helical" evidence="7">
    <location>
        <begin position="103"/>
        <end position="125"/>
    </location>
</feature>
<dbReference type="PANTHER" id="PTHR31566:SF0">
    <property type="entry name" value="CYTOCHROME C BIOGENESIS PROTEIN CCS1, CHLOROPLASTIC"/>
    <property type="match status" value="1"/>
</dbReference>
<sequence length="555" mass="59320">MTDTQTRPPGHADGPDDPRPETAGPDLPRLGWRGTLRFLWAQLTSMRTALVLLFALAVAAVPGSLIPQRHISPVRVSDFLTQHPTLGPIYDKVGLFSVYTSPWFSAVYLLLFVSLVGCIVPRLGVYARALRAQPPRTPRNLGRLPAYARAEVGADEAEGVLERAAADLRRQHYRVRVVEGPNGASVAAERGYLREAGNLVFHISLLVLLLGVAVGALWGYRGSSVVVVGQGFSNSVTQYDDLSAGGWFRAPNLKPFNVVVKDFQVAFETGPVQTGAARLFKADVDVTDAPGEPTRSEVLEVNHPLHVDGSTVHLIGHGYAPVVTVKDGQGNVAFSGPVIFLPQDGNFTSAGVVKVPDARPQRLAFQGFFLPTAVVDAQGPRSVFPDAYDPKLFVNVWSGPPAKETGKPENVYSLDTTGLTQLKNDKGDIVRLALSPGQGVDLPNGLGSVQLDGWSRWVKLQVGDSPGAPIALVAIGFAVAGLCLSLFVRPRRVWVRVARGTTPDDADDAVGADDAPRVIEVGGLDRADARGGLTDDVDDLAARLAGRSDEERART</sequence>
<evidence type="ECO:0000256" key="2">
    <source>
        <dbReference type="ARBA" id="ARBA00022692"/>
    </source>
</evidence>
<feature type="transmembrane region" description="Helical" evidence="7">
    <location>
        <begin position="468"/>
        <end position="488"/>
    </location>
</feature>
<feature type="domain" description="ResB-like" evidence="8">
    <location>
        <begin position="46"/>
        <end position="531"/>
    </location>
</feature>
<keyword evidence="3" id="KW-0201">Cytochrome c-type biogenesis</keyword>
<reference evidence="10" key="1">
    <citation type="submission" date="2016-10" db="EMBL/GenBank/DDBJ databases">
        <authorList>
            <person name="Varghese N."/>
            <person name="Submissions S."/>
        </authorList>
    </citation>
    <scope>NUCLEOTIDE SEQUENCE [LARGE SCALE GENOMIC DNA]</scope>
    <source>
        <strain evidence="10">CGMCC 4.6856</strain>
    </source>
</reference>
<protein>
    <submittedName>
        <fullName evidence="9">Cytochrome c biogenesis protein</fullName>
    </submittedName>
</protein>
<dbReference type="Pfam" id="PF05140">
    <property type="entry name" value="ResB"/>
    <property type="match status" value="1"/>
</dbReference>
<dbReference type="EMBL" id="FOFA01000001">
    <property type="protein sequence ID" value="SEP59386.1"/>
    <property type="molecule type" value="Genomic_DNA"/>
</dbReference>
<dbReference type="Proteomes" id="UP000198504">
    <property type="component" value="Unassembled WGS sequence"/>
</dbReference>
<keyword evidence="2 7" id="KW-0812">Transmembrane</keyword>
<accession>A0A1H8Z4S5</accession>
<evidence type="ECO:0000256" key="1">
    <source>
        <dbReference type="ARBA" id="ARBA00004141"/>
    </source>
</evidence>
<gene>
    <name evidence="9" type="ORF">SAMN05421756_10197</name>
</gene>
<evidence type="ECO:0000256" key="3">
    <source>
        <dbReference type="ARBA" id="ARBA00022748"/>
    </source>
</evidence>
<evidence type="ECO:0000256" key="4">
    <source>
        <dbReference type="ARBA" id="ARBA00022989"/>
    </source>
</evidence>
<evidence type="ECO:0000256" key="7">
    <source>
        <dbReference type="SAM" id="Phobius"/>
    </source>
</evidence>
<feature type="transmembrane region" description="Helical" evidence="7">
    <location>
        <begin position="38"/>
        <end position="61"/>
    </location>
</feature>
<evidence type="ECO:0000259" key="8">
    <source>
        <dbReference type="Pfam" id="PF05140"/>
    </source>
</evidence>
<dbReference type="STRING" id="1036181.SAMN05421756_10197"/>
<comment type="subcellular location">
    <subcellularLocation>
        <location evidence="1">Membrane</location>
        <topology evidence="1">Multi-pass membrane protein</topology>
    </subcellularLocation>
</comment>
<feature type="transmembrane region" description="Helical" evidence="7">
    <location>
        <begin position="199"/>
        <end position="220"/>
    </location>
</feature>
<organism evidence="9 10">
    <name type="scientific">Microlunatus flavus</name>
    <dbReference type="NCBI Taxonomy" id="1036181"/>
    <lineage>
        <taxon>Bacteria</taxon>
        <taxon>Bacillati</taxon>
        <taxon>Actinomycetota</taxon>
        <taxon>Actinomycetes</taxon>
        <taxon>Propionibacteriales</taxon>
        <taxon>Propionibacteriaceae</taxon>
        <taxon>Microlunatus</taxon>
    </lineage>
</organism>
<keyword evidence="10" id="KW-1185">Reference proteome</keyword>
<dbReference type="GO" id="GO:0016020">
    <property type="term" value="C:membrane"/>
    <property type="evidence" value="ECO:0007669"/>
    <property type="project" value="UniProtKB-SubCell"/>
</dbReference>
<evidence type="ECO:0000256" key="5">
    <source>
        <dbReference type="ARBA" id="ARBA00023136"/>
    </source>
</evidence>
<dbReference type="OrthoDB" id="3949537at2"/>
<name>A0A1H8Z4S5_9ACTN</name>
<evidence type="ECO:0000256" key="6">
    <source>
        <dbReference type="SAM" id="MobiDB-lite"/>
    </source>
</evidence>
<proteinExistence type="predicted"/>
<evidence type="ECO:0000313" key="10">
    <source>
        <dbReference type="Proteomes" id="UP000198504"/>
    </source>
</evidence>
<dbReference type="InterPro" id="IPR023494">
    <property type="entry name" value="Cyt_c_bgen_Ccs1/CcsB/ResB"/>
</dbReference>
<dbReference type="RefSeq" id="WP_091177192.1">
    <property type="nucleotide sequence ID" value="NZ_FOFA01000001.1"/>
</dbReference>
<evidence type="ECO:0000313" key="9">
    <source>
        <dbReference type="EMBL" id="SEP59386.1"/>
    </source>
</evidence>
<dbReference type="GO" id="GO:0017004">
    <property type="term" value="P:cytochrome complex assembly"/>
    <property type="evidence" value="ECO:0007669"/>
    <property type="project" value="UniProtKB-KW"/>
</dbReference>
<feature type="region of interest" description="Disordered" evidence="6">
    <location>
        <begin position="1"/>
        <end position="28"/>
    </location>
</feature>
<dbReference type="AlphaFoldDB" id="A0A1H8Z4S5"/>